<evidence type="ECO:0000256" key="4">
    <source>
        <dbReference type="ARBA" id="ARBA00022729"/>
    </source>
</evidence>
<dbReference type="InterPro" id="IPR006311">
    <property type="entry name" value="TAT_signal"/>
</dbReference>
<dbReference type="EMBL" id="CP097649">
    <property type="protein sequence ID" value="URI14598.1"/>
    <property type="molecule type" value="Genomic_DNA"/>
</dbReference>
<dbReference type="Gene3D" id="3.40.50.1700">
    <property type="entry name" value="Glycoside hydrolase family 3 C-terminal domain"/>
    <property type="match status" value="1"/>
</dbReference>
<dbReference type="SUPFAM" id="SSF52279">
    <property type="entry name" value="Beta-D-glucan exohydrolase, C-terminal domain"/>
    <property type="match status" value="1"/>
</dbReference>
<dbReference type="InterPro" id="IPR051915">
    <property type="entry name" value="Cellulose_Degrad_GH3"/>
</dbReference>
<evidence type="ECO:0000256" key="1">
    <source>
        <dbReference type="ARBA" id="ARBA00000448"/>
    </source>
</evidence>
<keyword evidence="5 7" id="KW-0378">Hydrolase</keyword>
<evidence type="ECO:0000256" key="7">
    <source>
        <dbReference type="RuleBase" id="RU361161"/>
    </source>
</evidence>
<keyword evidence="6 7" id="KW-0326">Glycosidase</keyword>
<dbReference type="PANTHER" id="PTHR30620">
    <property type="entry name" value="PERIPLASMIC BETA-GLUCOSIDASE-RELATED"/>
    <property type="match status" value="1"/>
</dbReference>
<dbReference type="InterPro" id="IPR013783">
    <property type="entry name" value="Ig-like_fold"/>
</dbReference>
<evidence type="ECO:0000256" key="3">
    <source>
        <dbReference type="ARBA" id="ARBA00012744"/>
    </source>
</evidence>
<dbReference type="Proteomes" id="UP001055429">
    <property type="component" value="Chromosome"/>
</dbReference>
<accession>A0ABY4SP42</accession>
<dbReference type="PROSITE" id="PS51318">
    <property type="entry name" value="TAT"/>
    <property type="match status" value="1"/>
</dbReference>
<dbReference type="RefSeq" id="WP_250201558.1">
    <property type="nucleotide sequence ID" value="NZ_CP097649.1"/>
</dbReference>
<evidence type="ECO:0000259" key="8">
    <source>
        <dbReference type="SMART" id="SM01217"/>
    </source>
</evidence>
<dbReference type="InterPro" id="IPR001764">
    <property type="entry name" value="Glyco_hydro_3_N"/>
</dbReference>
<dbReference type="Gene3D" id="2.60.40.10">
    <property type="entry name" value="Immunoglobulins"/>
    <property type="match status" value="1"/>
</dbReference>
<keyword evidence="10" id="KW-1185">Reference proteome</keyword>
<dbReference type="InterPro" id="IPR036881">
    <property type="entry name" value="Glyco_hydro_3_C_sf"/>
</dbReference>
<dbReference type="InterPro" id="IPR002772">
    <property type="entry name" value="Glyco_hydro_3_C"/>
</dbReference>
<protein>
    <recommendedName>
        <fullName evidence="3">beta-glucosidase</fullName>
        <ecNumber evidence="3">3.2.1.21</ecNumber>
    </recommendedName>
</protein>
<evidence type="ECO:0000256" key="6">
    <source>
        <dbReference type="ARBA" id="ARBA00023295"/>
    </source>
</evidence>
<evidence type="ECO:0000256" key="5">
    <source>
        <dbReference type="ARBA" id="ARBA00022801"/>
    </source>
</evidence>
<sequence>MSSTRPLRAAPSRRGVLSGLSLMTIMGVGGPAMSAFAQTARSPHSAQPSAVERHAARIEDLIARMTIDEKAGQLNLLADPFRWRPQNVNPLDGQGDPGRVTAMIRAGQVGSLFNGVGAAMGRTIQRVAVEESRLGIPLLFAADVIHGLKTVFPVPLAEAAAFNPELARRTAQAAALELAASGVHQTYAPMVDVARDQRWGRVVEGAGEDVTLNNLLAAARVRGFQGDEGLDHPDAILATAKHMAGYSAAIGGVEYNTTDMSEQTLRGVFLPPFKAAVDAGCLAIMSAFNDVNGVPASANHELLTEILRDDWNFQGFVLSDYTSEQELVAHGFAEDGRDATRLAIMAGVDVSMVSGLFLQHIPELVRSGAVPMARVDQAVRRVLRTKAALGLFDDPYRGTDPVREQAMVGSQAHYALAREAARESIVMLKNDGDLLPLSKAGQRIALIGPFADDVDNVFGPWTIWGDESRRVALDVGLREAMADPSLLTVTRGSGVEGALDGGIDAAVAAARAADVVVLAIGESQRMSGEAQSRTDIVVPEAQQQLAEAVAAVGKPVVVVLKNGRALALSGAVRNAQAILVTWFLGSETGRGIADILFGDFGPSGRLPVSFPRRSGQQPFYYDRKNTGRPADPNLEEEEYKARYRETPNTALYPFGHGLTYGRIEYGAVELSASELPLNGTLEVAVTVTNRGARAAEETVQLYVHDRVASLTQPGRLLKDFKAVLLQPGQSARVAFDLRPSQLTFINADLESVVEPGLFDVWVAPSAQGGPVATFRVTAPEGQTPVGDQR</sequence>
<proteinExistence type="inferred from homology"/>
<dbReference type="Gene3D" id="3.20.20.300">
    <property type="entry name" value="Glycoside hydrolase, family 3, N-terminal domain"/>
    <property type="match status" value="1"/>
</dbReference>
<evidence type="ECO:0000313" key="9">
    <source>
        <dbReference type="EMBL" id="URI14598.1"/>
    </source>
</evidence>
<gene>
    <name evidence="9" type="ORF">M8231_12355</name>
</gene>
<dbReference type="SMART" id="SM01217">
    <property type="entry name" value="Fn3_like"/>
    <property type="match status" value="1"/>
</dbReference>
<evidence type="ECO:0000256" key="2">
    <source>
        <dbReference type="ARBA" id="ARBA00005336"/>
    </source>
</evidence>
<dbReference type="InterPro" id="IPR019800">
    <property type="entry name" value="Glyco_hydro_3_AS"/>
</dbReference>
<dbReference type="PRINTS" id="PR00133">
    <property type="entry name" value="GLHYDRLASE3"/>
</dbReference>
<comment type="catalytic activity">
    <reaction evidence="1">
        <text>Hydrolysis of terminal, non-reducing beta-D-glucosyl residues with release of beta-D-glucose.</text>
        <dbReference type="EC" id="3.2.1.21"/>
    </reaction>
</comment>
<dbReference type="Pfam" id="PF00933">
    <property type="entry name" value="Glyco_hydro_3"/>
    <property type="match status" value="1"/>
</dbReference>
<dbReference type="Pfam" id="PF14310">
    <property type="entry name" value="Fn3-like"/>
    <property type="match status" value="1"/>
</dbReference>
<dbReference type="SUPFAM" id="SSF51445">
    <property type="entry name" value="(Trans)glycosidases"/>
    <property type="match status" value="1"/>
</dbReference>
<dbReference type="PROSITE" id="PS00775">
    <property type="entry name" value="GLYCOSYL_HYDROL_F3"/>
    <property type="match status" value="1"/>
</dbReference>
<dbReference type="InterPro" id="IPR036962">
    <property type="entry name" value="Glyco_hydro_3_N_sf"/>
</dbReference>
<dbReference type="Pfam" id="PF01915">
    <property type="entry name" value="Glyco_hydro_3_C"/>
    <property type="match status" value="1"/>
</dbReference>
<dbReference type="GO" id="GO:0016787">
    <property type="term" value="F:hydrolase activity"/>
    <property type="evidence" value="ECO:0007669"/>
    <property type="project" value="UniProtKB-KW"/>
</dbReference>
<dbReference type="EC" id="3.2.1.21" evidence="3"/>
<dbReference type="PANTHER" id="PTHR30620:SF16">
    <property type="entry name" value="LYSOSOMAL BETA GLUCOSIDASE"/>
    <property type="match status" value="1"/>
</dbReference>
<dbReference type="InterPro" id="IPR017853">
    <property type="entry name" value="GH"/>
</dbReference>
<comment type="similarity">
    <text evidence="2 7">Belongs to the glycosyl hydrolase 3 family.</text>
</comment>
<dbReference type="InterPro" id="IPR026891">
    <property type="entry name" value="Fn3-like"/>
</dbReference>
<reference evidence="9" key="1">
    <citation type="submission" date="2022-05" db="EMBL/GenBank/DDBJ databases">
        <title>Brevundimonas albigilva TT17 genome sequence.</title>
        <authorList>
            <person name="Lee K."/>
            <person name="Son H."/>
        </authorList>
    </citation>
    <scope>NUCLEOTIDE SEQUENCE</scope>
    <source>
        <strain evidence="9">TT17</strain>
    </source>
</reference>
<organism evidence="9 10">
    <name type="scientific">Brevundimonas albigilva</name>
    <dbReference type="NCBI Taxonomy" id="1312364"/>
    <lineage>
        <taxon>Bacteria</taxon>
        <taxon>Pseudomonadati</taxon>
        <taxon>Pseudomonadota</taxon>
        <taxon>Alphaproteobacteria</taxon>
        <taxon>Caulobacterales</taxon>
        <taxon>Caulobacteraceae</taxon>
        <taxon>Brevundimonas</taxon>
    </lineage>
</organism>
<keyword evidence="4" id="KW-0732">Signal</keyword>
<feature type="domain" description="Fibronectin type III-like" evidence="8">
    <location>
        <begin position="697"/>
        <end position="766"/>
    </location>
</feature>
<evidence type="ECO:0000313" key="10">
    <source>
        <dbReference type="Proteomes" id="UP001055429"/>
    </source>
</evidence>
<name>A0ABY4SP42_9CAUL</name>